<dbReference type="PANTHER" id="PTHR43065">
    <property type="entry name" value="SENSOR HISTIDINE KINASE"/>
    <property type="match status" value="1"/>
</dbReference>
<evidence type="ECO:0000256" key="6">
    <source>
        <dbReference type="ARBA" id="ARBA00022777"/>
    </source>
</evidence>
<evidence type="ECO:0000256" key="7">
    <source>
        <dbReference type="ARBA" id="ARBA00022840"/>
    </source>
</evidence>
<dbReference type="Pfam" id="PF00512">
    <property type="entry name" value="HisKA"/>
    <property type="match status" value="1"/>
</dbReference>
<feature type="transmembrane region" description="Helical" evidence="9">
    <location>
        <begin position="74"/>
        <end position="91"/>
    </location>
</feature>
<evidence type="ECO:0000256" key="8">
    <source>
        <dbReference type="ARBA" id="ARBA00023012"/>
    </source>
</evidence>
<dbReference type="PROSITE" id="PS50109">
    <property type="entry name" value="HIS_KIN"/>
    <property type="match status" value="1"/>
</dbReference>
<dbReference type="InterPro" id="IPR003661">
    <property type="entry name" value="HisK_dim/P_dom"/>
</dbReference>
<keyword evidence="6 11" id="KW-0418">Kinase</keyword>
<dbReference type="InterPro" id="IPR036890">
    <property type="entry name" value="HATPase_C_sf"/>
</dbReference>
<keyword evidence="5" id="KW-0547">Nucleotide-binding</keyword>
<keyword evidence="4" id="KW-0808">Transferase</keyword>
<keyword evidence="12" id="KW-1185">Reference proteome</keyword>
<dbReference type="PANTHER" id="PTHR43065:SF10">
    <property type="entry name" value="PEROXIDE STRESS-ACTIVATED HISTIDINE KINASE MAK3"/>
    <property type="match status" value="1"/>
</dbReference>
<sequence length="369" mass="40114">MWHEAWIDVMSSSERNALFTGHHVRPRFRAAMILILLACVFVADTVTDYEIAFAVFYIVVILLAIGFLSTRGVIVLAGVCVGLTVLSLFLTKRGMFEAGLLNCGISVAAIGITTYLVLQTVAAQASAFEAQTQLARVARLTSLGALTASIAHEVNQPLAAIVTSGHACRRWLEREPPNLEKAQQAVDRIIHDANRASDVIVRVRGLARSELPRREALDFNEVIRESLVQAQTQIERNSISMRLQLADGLPPILADRIQVQQVIGNLLLNAMEAMHDMPTFKRELEVVSFVDDAGMATITVTDSGIGIKPVELERLFDAFWTTKEGGMGIGLSISRSIIEAHGGSISVSSKPRMGATFRVSLPVAGANAW</sequence>
<protein>
    <recommendedName>
        <fullName evidence="2">histidine kinase</fullName>
        <ecNumber evidence="2">2.7.13.3</ecNumber>
    </recommendedName>
</protein>
<organism evidence="11 12">
    <name type="scientific">Labrys miyagiensis</name>
    <dbReference type="NCBI Taxonomy" id="346912"/>
    <lineage>
        <taxon>Bacteria</taxon>
        <taxon>Pseudomonadati</taxon>
        <taxon>Pseudomonadota</taxon>
        <taxon>Alphaproteobacteria</taxon>
        <taxon>Hyphomicrobiales</taxon>
        <taxon>Xanthobacteraceae</taxon>
        <taxon>Labrys</taxon>
    </lineage>
</organism>
<dbReference type="CDD" id="cd00082">
    <property type="entry name" value="HisKA"/>
    <property type="match status" value="1"/>
</dbReference>
<feature type="transmembrane region" description="Helical" evidence="9">
    <location>
        <begin position="98"/>
        <end position="118"/>
    </location>
</feature>
<feature type="domain" description="Histidine kinase" evidence="10">
    <location>
        <begin position="149"/>
        <end position="365"/>
    </location>
</feature>
<evidence type="ECO:0000256" key="3">
    <source>
        <dbReference type="ARBA" id="ARBA00022553"/>
    </source>
</evidence>
<accession>A0ABQ6CLN5</accession>
<keyword evidence="9" id="KW-0812">Transmembrane</keyword>
<dbReference type="SUPFAM" id="SSF55874">
    <property type="entry name" value="ATPase domain of HSP90 chaperone/DNA topoisomerase II/histidine kinase"/>
    <property type="match status" value="1"/>
</dbReference>
<dbReference type="InterPro" id="IPR004358">
    <property type="entry name" value="Sig_transdc_His_kin-like_C"/>
</dbReference>
<name>A0ABQ6CLN5_9HYPH</name>
<dbReference type="Proteomes" id="UP001156882">
    <property type="component" value="Unassembled WGS sequence"/>
</dbReference>
<evidence type="ECO:0000259" key="10">
    <source>
        <dbReference type="PROSITE" id="PS50109"/>
    </source>
</evidence>
<dbReference type="SMART" id="SM00388">
    <property type="entry name" value="HisKA"/>
    <property type="match status" value="1"/>
</dbReference>
<comment type="catalytic activity">
    <reaction evidence="1">
        <text>ATP + protein L-histidine = ADP + protein N-phospho-L-histidine.</text>
        <dbReference type="EC" id="2.7.13.3"/>
    </reaction>
</comment>
<dbReference type="GO" id="GO:0016301">
    <property type="term" value="F:kinase activity"/>
    <property type="evidence" value="ECO:0007669"/>
    <property type="project" value="UniProtKB-KW"/>
</dbReference>
<dbReference type="EMBL" id="BSPC01000045">
    <property type="protein sequence ID" value="GLS21226.1"/>
    <property type="molecule type" value="Genomic_DNA"/>
</dbReference>
<evidence type="ECO:0000313" key="11">
    <source>
        <dbReference type="EMBL" id="GLS21226.1"/>
    </source>
</evidence>
<dbReference type="InterPro" id="IPR005467">
    <property type="entry name" value="His_kinase_dom"/>
</dbReference>
<keyword evidence="9" id="KW-0472">Membrane</keyword>
<dbReference type="Gene3D" id="3.30.565.10">
    <property type="entry name" value="Histidine kinase-like ATPase, C-terminal domain"/>
    <property type="match status" value="1"/>
</dbReference>
<evidence type="ECO:0000313" key="12">
    <source>
        <dbReference type="Proteomes" id="UP001156882"/>
    </source>
</evidence>
<feature type="transmembrane region" description="Helical" evidence="9">
    <location>
        <begin position="51"/>
        <end position="68"/>
    </location>
</feature>
<keyword evidence="8" id="KW-0902">Two-component regulatory system</keyword>
<evidence type="ECO:0000256" key="5">
    <source>
        <dbReference type="ARBA" id="ARBA00022741"/>
    </source>
</evidence>
<evidence type="ECO:0000256" key="2">
    <source>
        <dbReference type="ARBA" id="ARBA00012438"/>
    </source>
</evidence>
<dbReference type="SUPFAM" id="SSF47384">
    <property type="entry name" value="Homodimeric domain of signal transducing histidine kinase"/>
    <property type="match status" value="1"/>
</dbReference>
<evidence type="ECO:0000256" key="1">
    <source>
        <dbReference type="ARBA" id="ARBA00000085"/>
    </source>
</evidence>
<dbReference type="SMART" id="SM00387">
    <property type="entry name" value="HATPase_c"/>
    <property type="match status" value="1"/>
</dbReference>
<gene>
    <name evidence="11" type="ORF">GCM10007874_42430</name>
</gene>
<keyword evidence="7" id="KW-0067">ATP-binding</keyword>
<keyword evidence="9" id="KW-1133">Transmembrane helix</keyword>
<dbReference type="InterPro" id="IPR036097">
    <property type="entry name" value="HisK_dim/P_sf"/>
</dbReference>
<feature type="transmembrane region" description="Helical" evidence="9">
    <location>
        <begin position="28"/>
        <end position="46"/>
    </location>
</feature>
<comment type="caution">
    <text evidence="11">The sequence shown here is derived from an EMBL/GenBank/DDBJ whole genome shotgun (WGS) entry which is preliminary data.</text>
</comment>
<evidence type="ECO:0000256" key="9">
    <source>
        <dbReference type="SAM" id="Phobius"/>
    </source>
</evidence>
<evidence type="ECO:0000256" key="4">
    <source>
        <dbReference type="ARBA" id="ARBA00022679"/>
    </source>
</evidence>
<dbReference type="Gene3D" id="1.10.287.130">
    <property type="match status" value="1"/>
</dbReference>
<reference evidence="12" key="1">
    <citation type="journal article" date="2019" name="Int. J. Syst. Evol. Microbiol.">
        <title>The Global Catalogue of Microorganisms (GCM) 10K type strain sequencing project: providing services to taxonomists for standard genome sequencing and annotation.</title>
        <authorList>
            <consortium name="The Broad Institute Genomics Platform"/>
            <consortium name="The Broad Institute Genome Sequencing Center for Infectious Disease"/>
            <person name="Wu L."/>
            <person name="Ma J."/>
        </authorList>
    </citation>
    <scope>NUCLEOTIDE SEQUENCE [LARGE SCALE GENOMIC DNA]</scope>
    <source>
        <strain evidence="12">NBRC 101365</strain>
    </source>
</reference>
<proteinExistence type="predicted"/>
<keyword evidence="3" id="KW-0597">Phosphoprotein</keyword>
<dbReference type="EC" id="2.7.13.3" evidence="2"/>
<dbReference type="InterPro" id="IPR003594">
    <property type="entry name" value="HATPase_dom"/>
</dbReference>
<dbReference type="PRINTS" id="PR00344">
    <property type="entry name" value="BCTRLSENSOR"/>
</dbReference>
<dbReference type="Pfam" id="PF02518">
    <property type="entry name" value="HATPase_c"/>
    <property type="match status" value="1"/>
</dbReference>